<reference evidence="2" key="1">
    <citation type="submission" date="2020-02" db="EMBL/GenBank/DDBJ databases">
        <authorList>
            <person name="Meier V. D."/>
        </authorList>
    </citation>
    <scope>NUCLEOTIDE SEQUENCE</scope>
    <source>
        <strain evidence="2">AVDCRST_MAG75</strain>
    </source>
</reference>
<sequence>MESSGYQAKEFKASSGLVALGGFFGYGVGLSVVYESTGLGLPCLFRSLTGWDCPLCGGTRMGSSLLHLDVAAAFSYNPLALIGLVVLAVLGVLWTVEVVGGPRVRLGGALGARLRGVGPTQWLVIVMTAAVLYTVLRNLG</sequence>
<evidence type="ECO:0000256" key="1">
    <source>
        <dbReference type="SAM" id="Phobius"/>
    </source>
</evidence>
<evidence type="ECO:0000313" key="2">
    <source>
        <dbReference type="EMBL" id="CAA9408855.1"/>
    </source>
</evidence>
<organism evidence="2">
    <name type="scientific">uncultured Propionibacteriaceae bacterium</name>
    <dbReference type="NCBI Taxonomy" id="257457"/>
    <lineage>
        <taxon>Bacteria</taxon>
        <taxon>Bacillati</taxon>
        <taxon>Actinomycetota</taxon>
        <taxon>Actinomycetes</taxon>
        <taxon>Propionibacteriales</taxon>
        <taxon>Propionibacteriaceae</taxon>
        <taxon>environmental samples</taxon>
    </lineage>
</organism>
<name>A0A6J4PA68_9ACTN</name>
<accession>A0A6J4PA68</accession>
<proteinExistence type="predicted"/>
<keyword evidence="1" id="KW-0812">Transmembrane</keyword>
<dbReference type="EMBL" id="CADCUO010000185">
    <property type="protein sequence ID" value="CAA9408855.1"/>
    <property type="molecule type" value="Genomic_DNA"/>
</dbReference>
<gene>
    <name evidence="2" type="ORF">AVDCRST_MAG75-2613</name>
</gene>
<protein>
    <recommendedName>
        <fullName evidence="3">DUF2752 domain-containing protein</fullName>
    </recommendedName>
</protein>
<keyword evidence="1" id="KW-1133">Transmembrane helix</keyword>
<dbReference type="AlphaFoldDB" id="A0A6J4PA68"/>
<dbReference type="InterPro" id="IPR021215">
    <property type="entry name" value="DUF2752"/>
</dbReference>
<evidence type="ECO:0008006" key="3">
    <source>
        <dbReference type="Google" id="ProtNLM"/>
    </source>
</evidence>
<feature type="transmembrane region" description="Helical" evidence="1">
    <location>
        <begin position="116"/>
        <end position="136"/>
    </location>
</feature>
<feature type="transmembrane region" description="Helical" evidence="1">
    <location>
        <begin position="70"/>
        <end position="96"/>
    </location>
</feature>
<keyword evidence="1" id="KW-0472">Membrane</keyword>
<dbReference type="Pfam" id="PF10825">
    <property type="entry name" value="DUF2752"/>
    <property type="match status" value="1"/>
</dbReference>